<dbReference type="EMBL" id="VJMH01005539">
    <property type="protein sequence ID" value="KAF0694781.1"/>
    <property type="molecule type" value="Genomic_DNA"/>
</dbReference>
<evidence type="ECO:0000256" key="1">
    <source>
        <dbReference type="ARBA" id="ARBA00022574"/>
    </source>
</evidence>
<dbReference type="OrthoDB" id="7668193at2759"/>
<keyword evidence="1 3" id="KW-0853">WD repeat</keyword>
<dbReference type="PRINTS" id="PR00320">
    <property type="entry name" value="GPROTEINBRPT"/>
</dbReference>
<dbReference type="PANTHER" id="PTHR19854:SF1">
    <property type="entry name" value="GUANINE NUCLEOTIDE-BINDING PROTEIN SUBUNIT BETA-LIKE PROTEIN 1"/>
    <property type="match status" value="1"/>
</dbReference>
<keyword evidence="2" id="KW-0677">Repeat</keyword>
<dbReference type="AlphaFoldDB" id="A0A485L0G7"/>
<evidence type="ECO:0000313" key="4">
    <source>
        <dbReference type="EMBL" id="KAF0694781.1"/>
    </source>
</evidence>
<name>A0A485L0G7_9STRA</name>
<dbReference type="PROSITE" id="PS50294">
    <property type="entry name" value="WD_REPEATS_REGION"/>
    <property type="match status" value="2"/>
</dbReference>
<dbReference type="InterPro" id="IPR020472">
    <property type="entry name" value="WD40_PAC1"/>
</dbReference>
<reference evidence="5 6" key="1">
    <citation type="submission" date="2019-03" db="EMBL/GenBank/DDBJ databases">
        <authorList>
            <person name="Gaulin E."/>
            <person name="Dumas B."/>
        </authorList>
    </citation>
    <scope>NUCLEOTIDE SEQUENCE [LARGE SCALE GENOMIC DNA]</scope>
    <source>
        <strain evidence="5">CBS 568.67</strain>
    </source>
</reference>
<dbReference type="Gene3D" id="2.130.10.10">
    <property type="entry name" value="YVTN repeat-like/Quinoprotein amine dehydrogenase"/>
    <property type="match status" value="2"/>
</dbReference>
<feature type="repeat" description="WD" evidence="3">
    <location>
        <begin position="279"/>
        <end position="314"/>
    </location>
</feature>
<dbReference type="PROSITE" id="PS00678">
    <property type="entry name" value="WD_REPEATS_1"/>
    <property type="match status" value="1"/>
</dbReference>
<evidence type="ECO:0000313" key="5">
    <source>
        <dbReference type="EMBL" id="VFT91202.1"/>
    </source>
</evidence>
<dbReference type="PANTHER" id="PTHR19854">
    <property type="entry name" value="TRANSDUCIN BETA-LIKE 3"/>
    <property type="match status" value="1"/>
</dbReference>
<evidence type="ECO:0000256" key="2">
    <source>
        <dbReference type="ARBA" id="ARBA00022737"/>
    </source>
</evidence>
<keyword evidence="6" id="KW-1185">Reference proteome</keyword>
<protein>
    <submittedName>
        <fullName evidence="5">Aste57867_14379 protein</fullName>
    </submittedName>
</protein>
<sequence length="314" mass="34280">MAPPPTPDAVLRGHVCPVNSVSFFPDGENPSRFLLSGGADGMLKVWDLNTRREKHSFDAHSKAGILHTAKHGQTIVSHGRDGMIVWWDTCDGTMRESRRLACGSYTFTKAHVIDENLLLLPTEHAEMVALFDIRSPTLEPSMVFNGSTLKSGMCMSLTHLPSDSGCNFPCVGFEGGAVAIFDMRSFTPLFSHTTSSSSILAMDVVAPSRTIVCASSGPELYAVTVDVAISTATSREIYHGKVAGFSAVSNRSDDRIFATAGWDHCVRVFHRTFKPLATLKYHTESVYSVQFSPDGRFLASASKDHKIALWSLYN</sequence>
<feature type="repeat" description="WD" evidence="3">
    <location>
        <begin position="11"/>
        <end position="56"/>
    </location>
</feature>
<evidence type="ECO:0000256" key="3">
    <source>
        <dbReference type="PROSITE-ProRule" id="PRU00221"/>
    </source>
</evidence>
<accession>A0A485L0G7</accession>
<dbReference type="SMART" id="SM00320">
    <property type="entry name" value="WD40"/>
    <property type="match status" value="4"/>
</dbReference>
<dbReference type="InterPro" id="IPR036322">
    <property type="entry name" value="WD40_repeat_dom_sf"/>
</dbReference>
<dbReference type="Proteomes" id="UP000332933">
    <property type="component" value="Unassembled WGS sequence"/>
</dbReference>
<reference evidence="4" key="2">
    <citation type="submission" date="2019-06" db="EMBL/GenBank/DDBJ databases">
        <title>Genomics analysis of Aphanomyces spp. identifies a new class of oomycete effector associated with host adaptation.</title>
        <authorList>
            <person name="Gaulin E."/>
        </authorList>
    </citation>
    <scope>NUCLEOTIDE SEQUENCE</scope>
    <source>
        <strain evidence="4">CBS 578.67</strain>
    </source>
</reference>
<dbReference type="InterPro" id="IPR015943">
    <property type="entry name" value="WD40/YVTN_repeat-like_dom_sf"/>
</dbReference>
<gene>
    <name evidence="5" type="primary">Aste57867_14379</name>
    <name evidence="4" type="ORF">As57867_014325</name>
    <name evidence="5" type="ORF">ASTE57867_14379</name>
</gene>
<dbReference type="InterPro" id="IPR019775">
    <property type="entry name" value="WD40_repeat_CS"/>
</dbReference>
<dbReference type="PROSITE" id="PS50082">
    <property type="entry name" value="WD_REPEATS_2"/>
    <property type="match status" value="2"/>
</dbReference>
<dbReference type="SUPFAM" id="SSF50978">
    <property type="entry name" value="WD40 repeat-like"/>
    <property type="match status" value="1"/>
</dbReference>
<evidence type="ECO:0000313" key="6">
    <source>
        <dbReference type="Proteomes" id="UP000332933"/>
    </source>
</evidence>
<dbReference type="InterPro" id="IPR001680">
    <property type="entry name" value="WD40_rpt"/>
</dbReference>
<dbReference type="EMBL" id="CAADRA010005560">
    <property type="protein sequence ID" value="VFT91202.1"/>
    <property type="molecule type" value="Genomic_DNA"/>
</dbReference>
<dbReference type="Pfam" id="PF00400">
    <property type="entry name" value="WD40"/>
    <property type="match status" value="3"/>
</dbReference>
<proteinExistence type="predicted"/>
<organism evidence="5 6">
    <name type="scientific">Aphanomyces stellatus</name>
    <dbReference type="NCBI Taxonomy" id="120398"/>
    <lineage>
        <taxon>Eukaryota</taxon>
        <taxon>Sar</taxon>
        <taxon>Stramenopiles</taxon>
        <taxon>Oomycota</taxon>
        <taxon>Saprolegniomycetes</taxon>
        <taxon>Saprolegniales</taxon>
        <taxon>Verrucalvaceae</taxon>
        <taxon>Aphanomyces</taxon>
    </lineage>
</organism>